<organism evidence="1 2">
    <name type="scientific">Ancylostoma ceylanicum</name>
    <dbReference type="NCBI Taxonomy" id="53326"/>
    <lineage>
        <taxon>Eukaryota</taxon>
        <taxon>Metazoa</taxon>
        <taxon>Ecdysozoa</taxon>
        <taxon>Nematoda</taxon>
        <taxon>Chromadorea</taxon>
        <taxon>Rhabditida</taxon>
        <taxon>Rhabditina</taxon>
        <taxon>Rhabditomorpha</taxon>
        <taxon>Strongyloidea</taxon>
        <taxon>Ancylostomatidae</taxon>
        <taxon>Ancylostomatinae</taxon>
        <taxon>Ancylostoma</taxon>
    </lineage>
</organism>
<gene>
    <name evidence="1" type="primary">Acey_s0182.g891</name>
    <name evidence="1" type="ORF">Y032_0182g891</name>
</gene>
<dbReference type="AlphaFoldDB" id="A0A016SSQ4"/>
<dbReference type="Proteomes" id="UP000024635">
    <property type="component" value="Unassembled WGS sequence"/>
</dbReference>
<comment type="caution">
    <text evidence="1">The sequence shown here is derived from an EMBL/GenBank/DDBJ whole genome shotgun (WGS) entry which is preliminary data.</text>
</comment>
<evidence type="ECO:0000313" key="2">
    <source>
        <dbReference type="Proteomes" id="UP000024635"/>
    </source>
</evidence>
<sequence length="71" mass="7531">MMTWSAGKRGCSADNRGRLWIADRSGGLVGADSLYVQRRVALLILSIGHVNTCSIDVAAVADSQSDSPYCS</sequence>
<reference evidence="2" key="1">
    <citation type="journal article" date="2015" name="Nat. Genet.">
        <title>The genome and transcriptome of the zoonotic hookworm Ancylostoma ceylanicum identify infection-specific gene families.</title>
        <authorList>
            <person name="Schwarz E.M."/>
            <person name="Hu Y."/>
            <person name="Antoshechkin I."/>
            <person name="Miller M.M."/>
            <person name="Sternberg P.W."/>
            <person name="Aroian R.V."/>
        </authorList>
    </citation>
    <scope>NUCLEOTIDE SEQUENCE</scope>
    <source>
        <strain evidence="2">HY135</strain>
    </source>
</reference>
<keyword evidence="2" id="KW-1185">Reference proteome</keyword>
<protein>
    <submittedName>
        <fullName evidence="1">Uncharacterized protein</fullName>
    </submittedName>
</protein>
<dbReference type="EMBL" id="JARK01001518">
    <property type="protein sequence ID" value="EYB93436.1"/>
    <property type="molecule type" value="Genomic_DNA"/>
</dbReference>
<accession>A0A016SSQ4</accession>
<name>A0A016SSQ4_9BILA</name>
<evidence type="ECO:0000313" key="1">
    <source>
        <dbReference type="EMBL" id="EYB93436.1"/>
    </source>
</evidence>
<proteinExistence type="predicted"/>